<organism evidence="2 3">
    <name type="scientific">Paramecium primaurelia</name>
    <dbReference type="NCBI Taxonomy" id="5886"/>
    <lineage>
        <taxon>Eukaryota</taxon>
        <taxon>Sar</taxon>
        <taxon>Alveolata</taxon>
        <taxon>Ciliophora</taxon>
        <taxon>Intramacronucleata</taxon>
        <taxon>Oligohymenophorea</taxon>
        <taxon>Peniculida</taxon>
        <taxon>Parameciidae</taxon>
        <taxon>Paramecium</taxon>
    </lineage>
</organism>
<reference evidence="2" key="1">
    <citation type="submission" date="2021-01" db="EMBL/GenBank/DDBJ databases">
        <authorList>
            <consortium name="Genoscope - CEA"/>
            <person name="William W."/>
        </authorList>
    </citation>
    <scope>NUCLEOTIDE SEQUENCE</scope>
</reference>
<dbReference type="AlphaFoldDB" id="A0A8S1M1C3"/>
<dbReference type="InterPro" id="IPR012983">
    <property type="entry name" value="PHR"/>
</dbReference>
<name>A0A8S1M1C3_PARPR</name>
<protein>
    <recommendedName>
        <fullName evidence="1">PHR domain-containing protein</fullName>
    </recommendedName>
</protein>
<comment type="caution">
    <text evidence="2">The sequence shown here is derived from an EMBL/GenBank/DDBJ whole genome shotgun (WGS) entry which is preliminary data.</text>
</comment>
<sequence length="198" mass="23948">MDLKRYRYKQVSLKAYKTAEVIERRENLNKLYETCQNPIRKQVKILTSQNRYQLTYEQLNQRKRMLFVLDPKRNMTYGYQELVYMNLQLGLNNLYHLLSKYLKVPIKNVIYKDIFTIQLDKDFCNHQRKFYFNKAIKIEFDKTQTIALKPNQSCLSYYGANSKFETDEFEFSQLSFTQEFSDNSTSINQGVIQLFYYE</sequence>
<dbReference type="Proteomes" id="UP000688137">
    <property type="component" value="Unassembled WGS sequence"/>
</dbReference>
<evidence type="ECO:0000259" key="1">
    <source>
        <dbReference type="Pfam" id="PF08005"/>
    </source>
</evidence>
<feature type="domain" description="PHR" evidence="1">
    <location>
        <begin position="124"/>
        <end position="197"/>
    </location>
</feature>
<dbReference type="Pfam" id="PF08005">
    <property type="entry name" value="PHR"/>
    <property type="match status" value="1"/>
</dbReference>
<evidence type="ECO:0000313" key="2">
    <source>
        <dbReference type="EMBL" id="CAD8072095.1"/>
    </source>
</evidence>
<keyword evidence="3" id="KW-1185">Reference proteome</keyword>
<evidence type="ECO:0000313" key="3">
    <source>
        <dbReference type="Proteomes" id="UP000688137"/>
    </source>
</evidence>
<dbReference type="EMBL" id="CAJJDM010000048">
    <property type="protein sequence ID" value="CAD8072095.1"/>
    <property type="molecule type" value="Genomic_DNA"/>
</dbReference>
<gene>
    <name evidence="2" type="ORF">PPRIM_AZ9-3.1.T0480207</name>
</gene>
<accession>A0A8S1M1C3</accession>
<proteinExistence type="predicted"/>